<comment type="caution">
    <text evidence="2">The sequence shown here is derived from an EMBL/GenBank/DDBJ whole genome shotgun (WGS) entry which is preliminary data.</text>
</comment>
<evidence type="ECO:0000259" key="1">
    <source>
        <dbReference type="Pfam" id="PF03358"/>
    </source>
</evidence>
<name>A0AAP3XRH5_9PROT</name>
<dbReference type="SUPFAM" id="SSF52218">
    <property type="entry name" value="Flavoproteins"/>
    <property type="match status" value="1"/>
</dbReference>
<feature type="domain" description="NADPH-dependent FMN reductase-like" evidence="1">
    <location>
        <begin position="9"/>
        <end position="153"/>
    </location>
</feature>
<dbReference type="Gene3D" id="3.40.50.360">
    <property type="match status" value="1"/>
</dbReference>
<dbReference type="PANTHER" id="PTHR30543">
    <property type="entry name" value="CHROMATE REDUCTASE"/>
    <property type="match status" value="1"/>
</dbReference>
<dbReference type="GO" id="GO:0005829">
    <property type="term" value="C:cytosol"/>
    <property type="evidence" value="ECO:0007669"/>
    <property type="project" value="TreeGrafter"/>
</dbReference>
<dbReference type="InterPro" id="IPR029039">
    <property type="entry name" value="Flavoprotein-like_sf"/>
</dbReference>
<evidence type="ECO:0000313" key="3">
    <source>
        <dbReference type="Proteomes" id="UP001301140"/>
    </source>
</evidence>
<dbReference type="InterPro" id="IPR005025">
    <property type="entry name" value="FMN_Rdtase-like_dom"/>
</dbReference>
<dbReference type="GO" id="GO:0016491">
    <property type="term" value="F:oxidoreductase activity"/>
    <property type="evidence" value="ECO:0007669"/>
    <property type="project" value="InterPro"/>
</dbReference>
<dbReference type="RefSeq" id="WP_327789006.1">
    <property type="nucleotide sequence ID" value="NZ_JARGEQ010000091.1"/>
</dbReference>
<dbReference type="InterPro" id="IPR050712">
    <property type="entry name" value="NAD(P)H-dep_reductase"/>
</dbReference>
<dbReference type="AlphaFoldDB" id="A0AAP3XRH5"/>
<keyword evidence="3" id="KW-1185">Reference proteome</keyword>
<accession>A0AAP3XRH5</accession>
<reference evidence="2 3" key="1">
    <citation type="submission" date="2023-03" db="EMBL/GenBank/DDBJ databases">
        <title>YIM 152171 draft genome.</title>
        <authorList>
            <person name="Yang Z."/>
        </authorList>
    </citation>
    <scope>NUCLEOTIDE SEQUENCE [LARGE SCALE GENOMIC DNA]</scope>
    <source>
        <strain evidence="2 3">YIM 152171</strain>
    </source>
</reference>
<sequence>MTVVEKLTLVGIAGSLRSASLNRALLRALQAALPARIALRIHPLDEVPLYNQEIDIDPAPIGVAALRQAIAAADGLVLASPEYNNGMSGVLKNALDWASRPYAAPCLKSKPTLVMSASPGMAGGVRSHVQIVTTLLAAGARLTPGPHVAVGSARDKFTDGALTDEPTREFMLAAVNRLAAEIVRLRAAG</sequence>
<dbReference type="Pfam" id="PF03358">
    <property type="entry name" value="FMN_red"/>
    <property type="match status" value="1"/>
</dbReference>
<dbReference type="PANTHER" id="PTHR30543:SF21">
    <property type="entry name" value="NAD(P)H-DEPENDENT FMN REDUCTASE LOT6"/>
    <property type="match status" value="1"/>
</dbReference>
<dbReference type="GO" id="GO:0010181">
    <property type="term" value="F:FMN binding"/>
    <property type="evidence" value="ECO:0007669"/>
    <property type="project" value="TreeGrafter"/>
</dbReference>
<proteinExistence type="predicted"/>
<organism evidence="2 3">
    <name type="scientific">Marinimicrococcus flavescens</name>
    <dbReference type="NCBI Taxonomy" id="3031815"/>
    <lineage>
        <taxon>Bacteria</taxon>
        <taxon>Pseudomonadati</taxon>
        <taxon>Pseudomonadota</taxon>
        <taxon>Alphaproteobacteria</taxon>
        <taxon>Geminicoccales</taxon>
        <taxon>Geminicoccaceae</taxon>
        <taxon>Marinimicrococcus</taxon>
    </lineage>
</organism>
<evidence type="ECO:0000313" key="2">
    <source>
        <dbReference type="EMBL" id="MDF1586590.1"/>
    </source>
</evidence>
<gene>
    <name evidence="2" type="ORF">PZ740_09360</name>
</gene>
<dbReference type="EMBL" id="JARGEQ010000091">
    <property type="protein sequence ID" value="MDF1586590.1"/>
    <property type="molecule type" value="Genomic_DNA"/>
</dbReference>
<dbReference type="Proteomes" id="UP001301140">
    <property type="component" value="Unassembled WGS sequence"/>
</dbReference>
<protein>
    <submittedName>
        <fullName evidence="2">NAD(P)H-dependent oxidoreductase</fullName>
    </submittedName>
</protein>